<dbReference type="PANTHER" id="PTHR47691:SF3">
    <property type="entry name" value="HTH-TYPE TRANSCRIPTIONAL REGULATOR RV0890C-RELATED"/>
    <property type="match status" value="1"/>
</dbReference>
<reference evidence="1 2" key="1">
    <citation type="submission" date="2020-08" db="EMBL/GenBank/DDBJ databases">
        <title>Sequencing the genomes of 1000 actinobacteria strains.</title>
        <authorList>
            <person name="Klenk H.-P."/>
        </authorList>
    </citation>
    <scope>NUCLEOTIDE SEQUENCE [LARGE SCALE GENOMIC DNA]</scope>
    <source>
        <strain evidence="1 2">DSM 45582</strain>
    </source>
</reference>
<dbReference type="PANTHER" id="PTHR47691">
    <property type="entry name" value="REGULATOR-RELATED"/>
    <property type="match status" value="1"/>
</dbReference>
<dbReference type="RefSeq" id="WP_246456727.1">
    <property type="nucleotide sequence ID" value="NZ_JACHIV010000001.1"/>
</dbReference>
<dbReference type="EMBL" id="JACHIV010000001">
    <property type="protein sequence ID" value="MBB5068824.1"/>
    <property type="molecule type" value="Genomic_DNA"/>
</dbReference>
<gene>
    <name evidence="1" type="ORF">BJ969_001912</name>
</gene>
<accession>A0A840NB49</accession>
<proteinExistence type="predicted"/>
<comment type="caution">
    <text evidence="1">The sequence shown here is derived from an EMBL/GenBank/DDBJ whole genome shotgun (WGS) entry which is preliminary data.</text>
</comment>
<dbReference type="AlphaFoldDB" id="A0A840NB49"/>
<dbReference type="Gene3D" id="3.40.50.300">
    <property type="entry name" value="P-loop containing nucleotide triphosphate hydrolases"/>
    <property type="match status" value="1"/>
</dbReference>
<protein>
    <submittedName>
        <fullName evidence="1">Tetratricopeptide (TPR) repeat protein</fullName>
    </submittedName>
</protein>
<evidence type="ECO:0000313" key="2">
    <source>
        <dbReference type="Proteomes" id="UP000580474"/>
    </source>
</evidence>
<sequence>MPTRDGDESRNELSGSAREVIQAGSVSGGIHFHRTARGDDGVVRQLPADVPGFVNRHGELEQLDLLLPDEGAMAPCVVVGTAGVGKTSLAVHWAHRMAPRFPGGQLYVNLHGYDPGPLVTPDQALDRFLRALGVPGDRIPGDLESRAALYRSELAGRRMLIVLDNAATVGQVRPLLPGSGECLTLITSRSRLSGLVARDGARRVTLGVLPEQEAVRLLRSLSEGHRGPDDGAELDELARLCARLPLALRIAAERAISRPSVPLGDLIEELRDESALWDALTAGDDDDADAVRSVFAWSYRALSKDASRLFRLLGLHPGRDFGSAAAAALADLPVVRVRRLLDDLVGAHLLEQRRPDRYEFHDLLRAYATDQARTEESAETARAALDRSVRWYAGCADQAVRVLAPAHRRPPIGGSGSQDFATPEEAVQWYERERMNLVAATRAADEADLPELAWLLPALLRGIYASRNQFDDWFATSTIGLGAARSSGDRHAEADMLESLGKAHTQFSRRAEGIRFQSAALDIRRELGDRRGELASTNAVGMAHLRGHELHRALIMFEQTHRLAVEVGDEYWIAVSSNNTANVHLGLERFEEAASLLRDAVERYTRLGAPGGRGDALRGLSHAHRGLGRPEDAHRYVEEALAIAHAHENRAWEAYWSLELGRVQVDLGRPSEALISFQRSASMQRRLSDRAREAEALDVTGTVYSELDRAEEAAGFHRLAANTFRELDDRWQLALALAHLSTALDGTGDTAEADRCRREATDLLADFTDPTAERTRARLRDAPDGA</sequence>
<evidence type="ECO:0000313" key="1">
    <source>
        <dbReference type="EMBL" id="MBB5068824.1"/>
    </source>
</evidence>
<dbReference type="Proteomes" id="UP000580474">
    <property type="component" value="Unassembled WGS sequence"/>
</dbReference>
<name>A0A840NB49_9PSEU</name>
<dbReference type="Pfam" id="PF13424">
    <property type="entry name" value="TPR_12"/>
    <property type="match status" value="1"/>
</dbReference>
<dbReference type="InterPro" id="IPR011990">
    <property type="entry name" value="TPR-like_helical_dom_sf"/>
</dbReference>
<dbReference type="PRINTS" id="PR00364">
    <property type="entry name" value="DISEASERSIST"/>
</dbReference>
<dbReference type="SUPFAM" id="SSF48452">
    <property type="entry name" value="TPR-like"/>
    <property type="match status" value="2"/>
</dbReference>
<keyword evidence="2" id="KW-1185">Reference proteome</keyword>
<dbReference type="Gene3D" id="1.25.40.10">
    <property type="entry name" value="Tetratricopeptide repeat domain"/>
    <property type="match status" value="2"/>
</dbReference>
<organism evidence="1 2">
    <name type="scientific">Saccharopolyspora gloriosae</name>
    <dbReference type="NCBI Taxonomy" id="455344"/>
    <lineage>
        <taxon>Bacteria</taxon>
        <taxon>Bacillati</taxon>
        <taxon>Actinomycetota</taxon>
        <taxon>Actinomycetes</taxon>
        <taxon>Pseudonocardiales</taxon>
        <taxon>Pseudonocardiaceae</taxon>
        <taxon>Saccharopolyspora</taxon>
    </lineage>
</organism>
<dbReference type="SUPFAM" id="SSF52540">
    <property type="entry name" value="P-loop containing nucleoside triphosphate hydrolases"/>
    <property type="match status" value="1"/>
</dbReference>
<dbReference type="InterPro" id="IPR027417">
    <property type="entry name" value="P-loop_NTPase"/>
</dbReference>